<evidence type="ECO:0008006" key="4">
    <source>
        <dbReference type="Google" id="ProtNLM"/>
    </source>
</evidence>
<feature type="region of interest" description="Disordered" evidence="1">
    <location>
        <begin position="1"/>
        <end position="24"/>
    </location>
</feature>
<dbReference type="Proteomes" id="UP000011064">
    <property type="component" value="Unassembled WGS sequence"/>
</dbReference>
<accession>L8FQV5</accession>
<protein>
    <recommendedName>
        <fullName evidence="4">Tyr recombinase domain-containing protein</fullName>
    </recommendedName>
</protein>
<feature type="compositionally biased region" description="Polar residues" evidence="1">
    <location>
        <begin position="1"/>
        <end position="10"/>
    </location>
</feature>
<sequence length="389" mass="44578">MFTFQTQLQNAEEHRLDDSVVDRSSQNQLLAREQRLDGQTHRKQLTQPSIKSYGHLEKRWREYHMDIGLDGEKRLARGSSCPTPGRLKNFIAWYAETSNGTLRSKPTQVSMKNRLRDLCAMIYQETGTKIPKALNEHVCGYIETEFVNTHGVEDALREKDLVDSVDFFQLLQYLWTHDSYDFQHPRYRSQIAFLIQIMAYTGARPGTIVVSSAYAKSNDSLKYKVTLRLAKGRRNFARATVMTLHEDRKCRGQCPITMFLGFAFADQAFENLHPRQLGHLKIGEHGHLPLKIKETMLEVPVCRVYSEGAISPIKAVTYDVLRNQANQLGQRLGLQAVLRPYNFRRGTANAIAGKITAEQYTKLLNHTTKTSAEYYASNEVRVDSQNLFL</sequence>
<dbReference type="HOGENOM" id="CLU_710035_0_0_1"/>
<reference evidence="3" key="1">
    <citation type="submission" date="2010-09" db="EMBL/GenBank/DDBJ databases">
        <title>The genome sequence of Geomyces destructans 20631-21.</title>
        <authorList>
            <consortium name="The Broad Institute Genome Sequencing Platform"/>
            <person name="Cuomo C.A."/>
            <person name="Blehert D.S."/>
            <person name="Lorch J.M."/>
            <person name="Young S.K."/>
            <person name="Zeng Q."/>
            <person name="Gargeya S."/>
            <person name="Fitzgerald M."/>
            <person name="Haas B."/>
            <person name="Abouelleil A."/>
            <person name="Alvarado L."/>
            <person name="Arachchi H.M."/>
            <person name="Berlin A."/>
            <person name="Brown A."/>
            <person name="Chapman S.B."/>
            <person name="Chen Z."/>
            <person name="Dunbar C."/>
            <person name="Freedman E."/>
            <person name="Gearin G."/>
            <person name="Gellesch M."/>
            <person name="Goldberg J."/>
            <person name="Griggs A."/>
            <person name="Gujja S."/>
            <person name="Heiman D."/>
            <person name="Howarth C."/>
            <person name="Larson L."/>
            <person name="Lui A."/>
            <person name="MacDonald P.J.P."/>
            <person name="Montmayeur A."/>
            <person name="Murphy C."/>
            <person name="Neiman D."/>
            <person name="Pearson M."/>
            <person name="Priest M."/>
            <person name="Roberts A."/>
            <person name="Saif S."/>
            <person name="Shea T."/>
            <person name="Shenoy N."/>
            <person name="Sisk P."/>
            <person name="Stolte C."/>
            <person name="Sykes S."/>
            <person name="Wortman J."/>
            <person name="Nusbaum C."/>
            <person name="Birren B."/>
        </authorList>
    </citation>
    <scope>NUCLEOTIDE SEQUENCE [LARGE SCALE GENOMIC DNA]</scope>
    <source>
        <strain evidence="3">ATCC MYA-4855 / 20631-21</strain>
    </source>
</reference>
<organism evidence="2 3">
    <name type="scientific">Pseudogymnoascus destructans (strain ATCC MYA-4855 / 20631-21)</name>
    <name type="common">Bat white-nose syndrome fungus</name>
    <name type="synonym">Geomyces destructans</name>
    <dbReference type="NCBI Taxonomy" id="658429"/>
    <lineage>
        <taxon>Eukaryota</taxon>
        <taxon>Fungi</taxon>
        <taxon>Dikarya</taxon>
        <taxon>Ascomycota</taxon>
        <taxon>Pezizomycotina</taxon>
        <taxon>Leotiomycetes</taxon>
        <taxon>Thelebolales</taxon>
        <taxon>Thelebolaceae</taxon>
        <taxon>Pseudogymnoascus</taxon>
    </lineage>
</organism>
<gene>
    <name evidence="2" type="ORF">GMDG_06103</name>
</gene>
<dbReference type="InParanoid" id="L8FQV5"/>
<name>L8FQV5_PSED2</name>
<dbReference type="STRING" id="658429.L8FQV5"/>
<proteinExistence type="predicted"/>
<feature type="compositionally biased region" description="Basic and acidic residues" evidence="1">
    <location>
        <begin position="11"/>
        <end position="21"/>
    </location>
</feature>
<dbReference type="Pfam" id="PF11917">
    <property type="entry name" value="DUF3435"/>
    <property type="match status" value="1"/>
</dbReference>
<evidence type="ECO:0000313" key="2">
    <source>
        <dbReference type="EMBL" id="ELR03360.1"/>
    </source>
</evidence>
<dbReference type="InterPro" id="IPR021842">
    <property type="entry name" value="DUF3435"/>
</dbReference>
<dbReference type="AlphaFoldDB" id="L8FQV5"/>
<keyword evidence="3" id="KW-1185">Reference proteome</keyword>
<dbReference type="PANTHER" id="PTHR37535">
    <property type="entry name" value="FLUG DOMAIN PROTEIN"/>
    <property type="match status" value="1"/>
</dbReference>
<dbReference type="OrthoDB" id="3437109at2759"/>
<dbReference type="EMBL" id="GL573312">
    <property type="protein sequence ID" value="ELR03360.1"/>
    <property type="molecule type" value="Genomic_DNA"/>
</dbReference>
<evidence type="ECO:0000313" key="3">
    <source>
        <dbReference type="Proteomes" id="UP000011064"/>
    </source>
</evidence>
<dbReference type="VEuPathDB" id="FungiDB:GMDG_06103"/>
<evidence type="ECO:0000256" key="1">
    <source>
        <dbReference type="SAM" id="MobiDB-lite"/>
    </source>
</evidence>
<dbReference type="PANTHER" id="PTHR37535:SF3">
    <property type="entry name" value="FLUG DOMAIN-CONTAINING PROTEIN"/>
    <property type="match status" value="1"/>
</dbReference>